<evidence type="ECO:0000256" key="2">
    <source>
        <dbReference type="ARBA" id="ARBA00022723"/>
    </source>
</evidence>
<dbReference type="InterPro" id="IPR017515">
    <property type="entry name" value="MeMalonyl-CoA_epimerase"/>
</dbReference>
<reference evidence="4 5" key="1">
    <citation type="submission" date="2020-02" db="EMBL/GenBank/DDBJ databases">
        <authorList>
            <person name="Zheng R.K."/>
            <person name="Sun C.M."/>
        </authorList>
    </citation>
    <scope>NUCLEOTIDE SEQUENCE [LARGE SCALE GENOMIC DNA]</scope>
    <source>
        <strain evidence="5">rifampicinis</strain>
    </source>
</reference>
<evidence type="ECO:0000313" key="4">
    <source>
        <dbReference type="EMBL" id="QPC81837.1"/>
    </source>
</evidence>
<dbReference type="InterPro" id="IPR029068">
    <property type="entry name" value="Glyas_Bleomycin-R_OHBP_Dase"/>
</dbReference>
<keyword evidence="2" id="KW-0479">Metal-binding</keyword>
<keyword evidence="4" id="KW-0413">Isomerase</keyword>
<dbReference type="Proteomes" id="UP000594468">
    <property type="component" value="Chromosome"/>
</dbReference>
<dbReference type="Pfam" id="PF13669">
    <property type="entry name" value="Glyoxalase_4"/>
    <property type="match status" value="1"/>
</dbReference>
<dbReference type="EC" id="5.1.99.1" evidence="4"/>
<gene>
    <name evidence="4" type="primary">mce</name>
    <name evidence="4" type="ORF">G4Y79_19425</name>
</gene>
<dbReference type="Gene3D" id="3.10.180.10">
    <property type="entry name" value="2,3-Dihydroxybiphenyl 1,2-Dioxygenase, domain 1"/>
    <property type="match status" value="1"/>
</dbReference>
<sequence>MKMNHIAVVVPDVEEALGFWRDALGLPFGGVEEVPDEAVQVGFLSLGDAHIELMAPTTADSGVARFLEKRGPGMHHICLEVDDIDAAIEELAAKGVQLIYEVPRTRENGTRYTFVHPKSTGGVMVELYENPERG</sequence>
<dbReference type="RefSeq" id="WP_195169908.1">
    <property type="nucleotide sequence ID" value="NZ_CP062983.1"/>
</dbReference>
<dbReference type="CDD" id="cd07249">
    <property type="entry name" value="MMCE"/>
    <property type="match status" value="1"/>
</dbReference>
<dbReference type="PROSITE" id="PS51819">
    <property type="entry name" value="VOC"/>
    <property type="match status" value="1"/>
</dbReference>
<dbReference type="AlphaFoldDB" id="A0A7S8IDS6"/>
<name>A0A7S8IDS6_9CHLR</name>
<dbReference type="NCBIfam" id="TIGR03081">
    <property type="entry name" value="metmalonyl_epim"/>
    <property type="match status" value="1"/>
</dbReference>
<dbReference type="InterPro" id="IPR037523">
    <property type="entry name" value="VOC_core"/>
</dbReference>
<evidence type="ECO:0000259" key="3">
    <source>
        <dbReference type="PROSITE" id="PS51819"/>
    </source>
</evidence>
<protein>
    <submittedName>
        <fullName evidence="4">Methylmalonyl-CoA epimerase</fullName>
        <ecNumber evidence="4">5.1.99.1</ecNumber>
    </submittedName>
</protein>
<dbReference type="PANTHER" id="PTHR43048:SF3">
    <property type="entry name" value="METHYLMALONYL-COA EPIMERASE, MITOCHONDRIAL"/>
    <property type="match status" value="1"/>
</dbReference>
<dbReference type="KEGG" id="pmet:G4Y79_19425"/>
<dbReference type="GO" id="GO:0004493">
    <property type="term" value="F:methylmalonyl-CoA epimerase activity"/>
    <property type="evidence" value="ECO:0007669"/>
    <property type="project" value="UniProtKB-EC"/>
</dbReference>
<organism evidence="4 5">
    <name type="scientific">Phototrophicus methaneseepsis</name>
    <dbReference type="NCBI Taxonomy" id="2710758"/>
    <lineage>
        <taxon>Bacteria</taxon>
        <taxon>Bacillati</taxon>
        <taxon>Chloroflexota</taxon>
        <taxon>Candidatus Thermofontia</taxon>
        <taxon>Phototrophicales</taxon>
        <taxon>Phototrophicaceae</taxon>
        <taxon>Phototrophicus</taxon>
    </lineage>
</organism>
<evidence type="ECO:0000256" key="1">
    <source>
        <dbReference type="ARBA" id="ARBA00009308"/>
    </source>
</evidence>
<dbReference type="InterPro" id="IPR051785">
    <property type="entry name" value="MMCE/EMCE_epimerase"/>
</dbReference>
<evidence type="ECO:0000313" key="5">
    <source>
        <dbReference type="Proteomes" id="UP000594468"/>
    </source>
</evidence>
<accession>A0A7S8IDS6</accession>
<proteinExistence type="inferred from homology"/>
<dbReference type="GO" id="GO:0046491">
    <property type="term" value="P:L-methylmalonyl-CoA metabolic process"/>
    <property type="evidence" value="ECO:0007669"/>
    <property type="project" value="TreeGrafter"/>
</dbReference>
<keyword evidence="5" id="KW-1185">Reference proteome</keyword>
<dbReference type="EMBL" id="CP062983">
    <property type="protein sequence ID" value="QPC81837.1"/>
    <property type="molecule type" value="Genomic_DNA"/>
</dbReference>
<dbReference type="SUPFAM" id="SSF54593">
    <property type="entry name" value="Glyoxalase/Bleomycin resistance protein/Dihydroxybiphenyl dioxygenase"/>
    <property type="match status" value="1"/>
</dbReference>
<dbReference type="PANTHER" id="PTHR43048">
    <property type="entry name" value="METHYLMALONYL-COA EPIMERASE"/>
    <property type="match status" value="1"/>
</dbReference>
<comment type="similarity">
    <text evidence="1">Belongs to the methylmalonyl-CoA epimerase family.</text>
</comment>
<feature type="domain" description="VOC" evidence="3">
    <location>
        <begin position="2"/>
        <end position="130"/>
    </location>
</feature>
<dbReference type="GO" id="GO:0046872">
    <property type="term" value="F:metal ion binding"/>
    <property type="evidence" value="ECO:0007669"/>
    <property type="project" value="UniProtKB-KW"/>
</dbReference>